<feature type="chain" id="PRO_5038645583" description="Tripartite tricarboxylate transporter substrate binding protein" evidence="2">
    <location>
        <begin position="25"/>
        <end position="345"/>
    </location>
</feature>
<gene>
    <name evidence="3" type="ORF">E1212_23870</name>
</gene>
<evidence type="ECO:0000313" key="4">
    <source>
        <dbReference type="Proteomes" id="UP000295621"/>
    </source>
</evidence>
<dbReference type="PANTHER" id="PTHR42928:SF3">
    <property type="entry name" value="UPF0065 PROTEIN YFLP"/>
    <property type="match status" value="1"/>
</dbReference>
<name>A0A4R4RE93_9ACTN</name>
<dbReference type="InterPro" id="IPR005064">
    <property type="entry name" value="BUG"/>
</dbReference>
<keyword evidence="2" id="KW-0732">Signal</keyword>
<protein>
    <recommendedName>
        <fullName evidence="5">Tripartite tricarboxylate transporter substrate binding protein</fullName>
    </recommendedName>
</protein>
<dbReference type="Proteomes" id="UP000295621">
    <property type="component" value="Unassembled WGS sequence"/>
</dbReference>
<dbReference type="Gene3D" id="3.40.190.10">
    <property type="entry name" value="Periplasmic binding protein-like II"/>
    <property type="match status" value="1"/>
</dbReference>
<proteinExistence type="inferred from homology"/>
<reference evidence="3 4" key="1">
    <citation type="submission" date="2019-02" db="EMBL/GenBank/DDBJ databases">
        <title>Draft genome sequences of novel Actinobacteria.</title>
        <authorList>
            <person name="Sahin N."/>
            <person name="Ay H."/>
            <person name="Saygin H."/>
        </authorList>
    </citation>
    <scope>NUCLEOTIDE SEQUENCE [LARGE SCALE GENOMIC DNA]</scope>
    <source>
        <strain evidence="3 4">KC603</strain>
    </source>
</reference>
<dbReference type="EMBL" id="SMKL01000072">
    <property type="protein sequence ID" value="TDC47547.1"/>
    <property type="molecule type" value="Genomic_DNA"/>
</dbReference>
<accession>A0A4R4RE93</accession>
<dbReference type="PROSITE" id="PS51257">
    <property type="entry name" value="PROKAR_LIPOPROTEIN"/>
    <property type="match status" value="1"/>
</dbReference>
<dbReference type="InterPro" id="IPR042100">
    <property type="entry name" value="Bug_dom1"/>
</dbReference>
<dbReference type="Pfam" id="PF03401">
    <property type="entry name" value="TctC"/>
    <property type="match status" value="1"/>
</dbReference>
<dbReference type="AlphaFoldDB" id="A0A4R4RE93"/>
<comment type="caution">
    <text evidence="3">The sequence shown here is derived from an EMBL/GenBank/DDBJ whole genome shotgun (WGS) entry which is preliminary data.</text>
</comment>
<feature type="signal peptide" evidence="2">
    <location>
        <begin position="1"/>
        <end position="24"/>
    </location>
</feature>
<dbReference type="Gene3D" id="3.40.190.150">
    <property type="entry name" value="Bordetella uptake gene, domain 1"/>
    <property type="match status" value="1"/>
</dbReference>
<organism evidence="3 4">
    <name type="scientific">Jiangella ureilytica</name>
    <dbReference type="NCBI Taxonomy" id="2530374"/>
    <lineage>
        <taxon>Bacteria</taxon>
        <taxon>Bacillati</taxon>
        <taxon>Actinomycetota</taxon>
        <taxon>Actinomycetes</taxon>
        <taxon>Jiangellales</taxon>
        <taxon>Jiangellaceae</taxon>
        <taxon>Jiangella</taxon>
    </lineage>
</organism>
<keyword evidence="4" id="KW-1185">Reference proteome</keyword>
<dbReference type="SUPFAM" id="SSF53850">
    <property type="entry name" value="Periplasmic binding protein-like II"/>
    <property type="match status" value="1"/>
</dbReference>
<evidence type="ECO:0000256" key="2">
    <source>
        <dbReference type="SAM" id="SignalP"/>
    </source>
</evidence>
<dbReference type="OrthoDB" id="9780943at2"/>
<evidence type="ECO:0000256" key="1">
    <source>
        <dbReference type="ARBA" id="ARBA00006987"/>
    </source>
</evidence>
<comment type="similarity">
    <text evidence="1">Belongs to the UPF0065 (bug) family.</text>
</comment>
<evidence type="ECO:0000313" key="3">
    <source>
        <dbReference type="EMBL" id="TDC47547.1"/>
    </source>
</evidence>
<dbReference type="PANTHER" id="PTHR42928">
    <property type="entry name" value="TRICARBOXYLATE-BINDING PROTEIN"/>
    <property type="match status" value="1"/>
</dbReference>
<sequence>MTRRRVRRRMLSGLAAGTMGVTLGACGQTGGEGTDSAEDPAAFFDGETITMVVPYNPGGGFDTFVRLLETHLEDEIEGVQVNVKNSPGGGSLIGTNEIYQAEPDGLTIGLINYPGSMFAEATGTDGVSFDNSKWTFLARLGAINPIVFTGEDSGYESFQQMIDSDEPITFGIGGRGSDAYYATVIMAEVLGFDAEIIAGYGGGEEADAALLVGEVDASINSADAALTRIEGTGAHINALISTQPNEQLPDVPLITEFGDAEQQEVLSALASIYDLERLLVAPPGMDEERAQVLADAVFAAASSDGYVQEMEAAGLTPSPMERAEVLSLVEDVNASIDLLKPIIEE</sequence>
<evidence type="ECO:0008006" key="5">
    <source>
        <dbReference type="Google" id="ProtNLM"/>
    </source>
</evidence>